<keyword evidence="6" id="KW-0067">ATP-binding</keyword>
<name>A0ABP9EIC8_9ACTN</name>
<organism evidence="9 10">
    <name type="scientific">Kitasatospora terrestris</name>
    <dbReference type="NCBI Taxonomy" id="258051"/>
    <lineage>
        <taxon>Bacteria</taxon>
        <taxon>Bacillati</taxon>
        <taxon>Actinomycetota</taxon>
        <taxon>Actinomycetes</taxon>
        <taxon>Kitasatosporales</taxon>
        <taxon>Streptomycetaceae</taxon>
        <taxon>Kitasatospora</taxon>
    </lineage>
</organism>
<evidence type="ECO:0000259" key="8">
    <source>
        <dbReference type="PROSITE" id="PS50011"/>
    </source>
</evidence>
<evidence type="ECO:0000256" key="6">
    <source>
        <dbReference type="ARBA" id="ARBA00022840"/>
    </source>
</evidence>
<keyword evidence="5" id="KW-0418">Kinase</keyword>
<feature type="domain" description="Protein kinase" evidence="8">
    <location>
        <begin position="204"/>
        <end position="469"/>
    </location>
</feature>
<dbReference type="PANTHER" id="PTHR43289:SF6">
    <property type="entry name" value="SERINE_THREONINE-PROTEIN KINASE NEKL-3"/>
    <property type="match status" value="1"/>
</dbReference>
<keyword evidence="4" id="KW-0547">Nucleotide-binding</keyword>
<evidence type="ECO:0000256" key="2">
    <source>
        <dbReference type="ARBA" id="ARBA00022527"/>
    </source>
</evidence>
<comment type="caution">
    <text evidence="9">The sequence shown here is derived from an EMBL/GenBank/DDBJ whole genome shotgun (WGS) entry which is preliminary data.</text>
</comment>
<dbReference type="InterPro" id="IPR057929">
    <property type="entry name" value="RamC_N"/>
</dbReference>
<dbReference type="InterPro" id="IPR007822">
    <property type="entry name" value="LANC-like"/>
</dbReference>
<dbReference type="InterPro" id="IPR011009">
    <property type="entry name" value="Kinase-like_dom_sf"/>
</dbReference>
<evidence type="ECO:0000256" key="1">
    <source>
        <dbReference type="ARBA" id="ARBA00012513"/>
    </source>
</evidence>
<sequence length="930" mass="97369">MAGSIAGRRAWSDDTWSYLNDPRMPAVDHGWKLHVSARPGDLDRVTELVLPVLLRHVCHAKWAVGPETLRTLNSGASGAGAVGKAVTVYPAPGTVTAIADELVAALRGCEGPRIVSDRRIDPGAPVYYRYGPFTGDYRTGRGGRLESVMTGPDGRAFDGLATAAYRCPPWARDPFAERDPDTGRSAAPTSGPTGGHHRVTGGRYRVTGGIARKPQGNLYRAVDLTDGRPVVIKQARAFVAEDASGSDARDRLRHERAVLTALDGVPGVPRVLDWFRHDADTDADAYLVMTDCGDRDLRREVQERGPFRNDDSGSARTLPALARGLLRLLDDIHARGVVVRDLKPDNVVLDAEGRCHLVDFGIGALGGTAPDGATPGYSEPVRRPDGPAGPADDHYALGATLHFAATGLDPVVVGTDTTLQRDRTLECLAWALPGEKDWQLRSLIDDLMSLDPAVRSAGAARLRSGAPAAAPVRSRVSRPPLPDDALLAEIAEHTLAYCVEEARRIIDPASSARAGAPTAVDVYGGTSGTGLELLHHTGQSGVRETVDALARWTAGQRRNLSPGFWSGRTGVELFLTAAAPAPHPGGNLPDGRRREADLAKGPGRYRGARPEENRPSGAPPGGGHPAQPERGPDGGLRQGPRPGENAPADHLPRAGGGPALPERGPGGGPPEADLIEGVAGIGVGRLLLARHARAAGDDALAARHLDVAAACERMLATGGARLTPAGATTTGSAALAEGMAHGRAGVAYFLLEYAAATGDPAAVRRAREACAQLAGVTPRVLAAAARPEATRRYGSWCRGLAGIGTVLVRAADRLEEPRYLELARDTARACAGVAPRMPLVTQCCGLAGVGELMVDVATATDDEEFWEAARTVAALALSRSGGTRARPVLPDADLVRASAGWAGGSAGVLAFFRRLRDRGGPRLGLLDPVG</sequence>
<dbReference type="PROSITE" id="PS50011">
    <property type="entry name" value="PROTEIN_KINASE_DOM"/>
    <property type="match status" value="1"/>
</dbReference>
<dbReference type="EC" id="2.7.11.1" evidence="1"/>
<evidence type="ECO:0000313" key="10">
    <source>
        <dbReference type="Proteomes" id="UP001501752"/>
    </source>
</evidence>
<evidence type="ECO:0000256" key="5">
    <source>
        <dbReference type="ARBA" id="ARBA00022777"/>
    </source>
</evidence>
<dbReference type="Pfam" id="PF25816">
    <property type="entry name" value="RamC_N"/>
    <property type="match status" value="1"/>
</dbReference>
<dbReference type="InterPro" id="IPR000719">
    <property type="entry name" value="Prot_kinase_dom"/>
</dbReference>
<dbReference type="CDD" id="cd04791">
    <property type="entry name" value="LanC_SerThrkinase"/>
    <property type="match status" value="1"/>
</dbReference>
<evidence type="ECO:0000256" key="4">
    <source>
        <dbReference type="ARBA" id="ARBA00022741"/>
    </source>
</evidence>
<dbReference type="InterPro" id="IPR058053">
    <property type="entry name" value="RamC_C"/>
</dbReference>
<evidence type="ECO:0000313" key="9">
    <source>
        <dbReference type="EMBL" id="GAA4877824.1"/>
    </source>
</evidence>
<proteinExistence type="predicted"/>
<dbReference type="InterPro" id="IPR012341">
    <property type="entry name" value="6hp_glycosidase-like_sf"/>
</dbReference>
<dbReference type="SMART" id="SM01260">
    <property type="entry name" value="LANC_like"/>
    <property type="match status" value="1"/>
</dbReference>
<dbReference type="Proteomes" id="UP001501752">
    <property type="component" value="Unassembled WGS sequence"/>
</dbReference>
<dbReference type="Gene3D" id="3.30.200.20">
    <property type="entry name" value="Phosphorylase Kinase, domain 1"/>
    <property type="match status" value="1"/>
</dbReference>
<evidence type="ECO:0000256" key="7">
    <source>
        <dbReference type="SAM" id="MobiDB-lite"/>
    </source>
</evidence>
<protein>
    <recommendedName>
        <fullName evidence="1">non-specific serine/threonine protein kinase</fullName>
        <ecNumber evidence="1">2.7.11.1</ecNumber>
    </recommendedName>
</protein>
<dbReference type="SUPFAM" id="SSF158745">
    <property type="entry name" value="LanC-like"/>
    <property type="match status" value="1"/>
</dbReference>
<feature type="region of interest" description="Disordered" evidence="7">
    <location>
        <begin position="173"/>
        <end position="202"/>
    </location>
</feature>
<dbReference type="PANTHER" id="PTHR43289">
    <property type="entry name" value="MITOGEN-ACTIVATED PROTEIN KINASE KINASE KINASE 20-RELATED"/>
    <property type="match status" value="1"/>
</dbReference>
<feature type="region of interest" description="Disordered" evidence="7">
    <location>
        <begin position="581"/>
        <end position="673"/>
    </location>
</feature>
<dbReference type="Pfam" id="PF05147">
    <property type="entry name" value="LANC_like"/>
    <property type="match status" value="1"/>
</dbReference>
<gene>
    <name evidence="9" type="ORF">GCM10023235_67370</name>
</gene>
<reference evidence="10" key="1">
    <citation type="journal article" date="2019" name="Int. J. Syst. Evol. Microbiol.">
        <title>The Global Catalogue of Microorganisms (GCM) 10K type strain sequencing project: providing services to taxonomists for standard genome sequencing and annotation.</title>
        <authorList>
            <consortium name="The Broad Institute Genomics Platform"/>
            <consortium name="The Broad Institute Genome Sequencing Center for Infectious Disease"/>
            <person name="Wu L."/>
            <person name="Ma J."/>
        </authorList>
    </citation>
    <scope>NUCLEOTIDE SEQUENCE [LARGE SCALE GENOMIC DNA]</scope>
    <source>
        <strain evidence="10">JCM 13006</strain>
    </source>
</reference>
<evidence type="ECO:0000256" key="3">
    <source>
        <dbReference type="ARBA" id="ARBA00022679"/>
    </source>
</evidence>
<dbReference type="Gene3D" id="1.10.510.10">
    <property type="entry name" value="Transferase(Phosphotransferase) domain 1"/>
    <property type="match status" value="1"/>
</dbReference>
<dbReference type="Pfam" id="PF00069">
    <property type="entry name" value="Pkinase"/>
    <property type="match status" value="1"/>
</dbReference>
<accession>A0ABP9EIC8</accession>
<dbReference type="SUPFAM" id="SSF56112">
    <property type="entry name" value="Protein kinase-like (PK-like)"/>
    <property type="match status" value="1"/>
</dbReference>
<dbReference type="PRINTS" id="PR01950">
    <property type="entry name" value="LANCSUPER"/>
</dbReference>
<keyword evidence="10" id="KW-1185">Reference proteome</keyword>
<dbReference type="Gene3D" id="1.50.10.10">
    <property type="match status" value="1"/>
</dbReference>
<keyword evidence="3" id="KW-0808">Transferase</keyword>
<dbReference type="EMBL" id="BAABIS010000001">
    <property type="protein sequence ID" value="GAA4877824.1"/>
    <property type="molecule type" value="Genomic_DNA"/>
</dbReference>
<dbReference type="RefSeq" id="WP_345700681.1">
    <property type="nucleotide sequence ID" value="NZ_BAABIS010000001.1"/>
</dbReference>
<keyword evidence="2" id="KW-0723">Serine/threonine-protein kinase</keyword>
<dbReference type="SMART" id="SM00220">
    <property type="entry name" value="S_TKc"/>
    <property type="match status" value="1"/>
</dbReference>